<dbReference type="AlphaFoldDB" id="A0A1Q4VAR9"/>
<dbReference type="Gene3D" id="2.30.22.10">
    <property type="entry name" value="Head domain of nucleotide exchange factor GrpE"/>
    <property type="match status" value="1"/>
</dbReference>
<evidence type="ECO:0008006" key="3">
    <source>
        <dbReference type="Google" id="ProtNLM"/>
    </source>
</evidence>
<dbReference type="Proteomes" id="UP000186455">
    <property type="component" value="Unassembled WGS sequence"/>
</dbReference>
<evidence type="ECO:0000313" key="2">
    <source>
        <dbReference type="Proteomes" id="UP000186455"/>
    </source>
</evidence>
<name>A0A1Q4VAR9_9ACTN</name>
<proteinExistence type="predicted"/>
<gene>
    <name evidence="1" type="ORF">AB852_12545</name>
</gene>
<dbReference type="GO" id="GO:0006457">
    <property type="term" value="P:protein folding"/>
    <property type="evidence" value="ECO:0007669"/>
    <property type="project" value="InterPro"/>
</dbReference>
<dbReference type="STRING" id="1048205.AB852_12545"/>
<protein>
    <recommendedName>
        <fullName evidence="3">Nucleotide exchange factor GrpE</fullName>
    </recommendedName>
</protein>
<dbReference type="InterPro" id="IPR009012">
    <property type="entry name" value="GrpE_head"/>
</dbReference>
<dbReference type="EMBL" id="LFBV01000002">
    <property type="protein sequence ID" value="OKH94958.1"/>
    <property type="molecule type" value="Genomic_DNA"/>
</dbReference>
<comment type="caution">
    <text evidence="1">The sequence shown here is derived from an EMBL/GenBank/DDBJ whole genome shotgun (WGS) entry which is preliminary data.</text>
</comment>
<evidence type="ECO:0000313" key="1">
    <source>
        <dbReference type="EMBL" id="OKH94958.1"/>
    </source>
</evidence>
<reference evidence="1 2" key="1">
    <citation type="submission" date="2015-06" db="EMBL/GenBank/DDBJ databases">
        <title>Cloning and characterization of the uncialamcin biosynthetic gene cluster.</title>
        <authorList>
            <person name="Yan X."/>
            <person name="Huang T."/>
            <person name="Ge H."/>
            <person name="Shen B."/>
        </authorList>
    </citation>
    <scope>NUCLEOTIDE SEQUENCE [LARGE SCALE GENOMIC DNA]</scope>
    <source>
        <strain evidence="1 2">DCA2648</strain>
    </source>
</reference>
<keyword evidence="2" id="KW-1185">Reference proteome</keyword>
<organism evidence="1 2">
    <name type="scientific">Streptomyces uncialis</name>
    <dbReference type="NCBI Taxonomy" id="1048205"/>
    <lineage>
        <taxon>Bacteria</taxon>
        <taxon>Bacillati</taxon>
        <taxon>Actinomycetota</taxon>
        <taxon>Actinomycetes</taxon>
        <taxon>Kitasatosporales</taxon>
        <taxon>Streptomycetaceae</taxon>
        <taxon>Streptomyces</taxon>
    </lineage>
</organism>
<sequence>MLAVADRLANQELVRRLHKAVARIDGIGVISPAPGDAFDPLAHRWTDTRKAARRDDHERVAELLAPGFSGPTGTVIRPAQVAVYDNEGE</sequence>
<accession>A0A1Q4VAR9</accession>